<name>A0AAD9MK47_PROWI</name>
<feature type="transmembrane region" description="Helical" evidence="2">
    <location>
        <begin position="301"/>
        <end position="323"/>
    </location>
</feature>
<feature type="transmembrane region" description="Helical" evidence="2">
    <location>
        <begin position="76"/>
        <end position="97"/>
    </location>
</feature>
<evidence type="ECO:0000256" key="1">
    <source>
        <dbReference type="ARBA" id="ARBA00007635"/>
    </source>
</evidence>
<dbReference type="AlphaFoldDB" id="A0AAD9MK47"/>
<dbReference type="Pfam" id="PF00892">
    <property type="entry name" value="EamA"/>
    <property type="match status" value="1"/>
</dbReference>
<dbReference type="SUPFAM" id="SSF103481">
    <property type="entry name" value="Multidrug resistance efflux transporter EmrE"/>
    <property type="match status" value="1"/>
</dbReference>
<comment type="caution">
    <text evidence="4">The sequence shown here is derived from an EMBL/GenBank/DDBJ whole genome shotgun (WGS) entry which is preliminary data.</text>
</comment>
<evidence type="ECO:0000313" key="5">
    <source>
        <dbReference type="Proteomes" id="UP001255856"/>
    </source>
</evidence>
<accession>A0AAD9MK47</accession>
<feature type="transmembrane region" description="Helical" evidence="2">
    <location>
        <begin position="165"/>
        <end position="183"/>
    </location>
</feature>
<feature type="transmembrane region" description="Helical" evidence="2">
    <location>
        <begin position="134"/>
        <end position="153"/>
    </location>
</feature>
<evidence type="ECO:0000256" key="2">
    <source>
        <dbReference type="SAM" id="Phobius"/>
    </source>
</evidence>
<sequence length="352" mass="37648">MEGEEVERLREEARLLPRSDAAWPAENELEVVLPDSHKPAPFWAWILLVFSVLAFTSSGIVFSMMPEVPFLTLASWRLQATSWLLLPPCLVELVLWTSAETRCRILQSWGLLAANGVLLGTHFGLWVLSLQLTSLPHAMLFVTMSPAIVALSSWVRGRPISRGELAGTALGVAGGALLALTSVHHGGGGERDPSWQGDACALAAASLFVIHLEMGRRLRSFTPMLTYSAVVTSLAAGVLVLGGTLLEGSGLLGDRRGHASFGALQWLVDRRYIGKILILAILPGIVGHVGFNTLIKHMDALILTLAGSVEPLLGAWIGYALGLVSAPPLLTYIGGFTVITSTVIVSIAGHFR</sequence>
<keyword evidence="2" id="KW-0472">Membrane</keyword>
<evidence type="ECO:0000259" key="3">
    <source>
        <dbReference type="Pfam" id="PF00892"/>
    </source>
</evidence>
<dbReference type="Proteomes" id="UP001255856">
    <property type="component" value="Unassembled WGS sequence"/>
</dbReference>
<feature type="transmembrane region" description="Helical" evidence="2">
    <location>
        <begin position="195"/>
        <end position="212"/>
    </location>
</feature>
<dbReference type="InterPro" id="IPR000620">
    <property type="entry name" value="EamA_dom"/>
</dbReference>
<feature type="transmembrane region" description="Helical" evidence="2">
    <location>
        <begin position="329"/>
        <end position="351"/>
    </location>
</feature>
<dbReference type="EMBL" id="JASFZW010000001">
    <property type="protein sequence ID" value="KAK2080927.1"/>
    <property type="molecule type" value="Genomic_DNA"/>
</dbReference>
<comment type="similarity">
    <text evidence="1">Belongs to the drug/metabolite transporter (DMT) superfamily. Plant drug/metabolite exporter (P-DME) (TC 2.A.7.4) family.</text>
</comment>
<dbReference type="InterPro" id="IPR037185">
    <property type="entry name" value="EmrE-like"/>
</dbReference>
<dbReference type="PANTHER" id="PTHR22911:SF76">
    <property type="entry name" value="EAMA DOMAIN-CONTAINING PROTEIN"/>
    <property type="match status" value="1"/>
</dbReference>
<feature type="transmembrane region" description="Helical" evidence="2">
    <location>
        <begin position="224"/>
        <end position="246"/>
    </location>
</feature>
<feature type="transmembrane region" description="Helical" evidence="2">
    <location>
        <begin position="109"/>
        <end position="128"/>
    </location>
</feature>
<feature type="transmembrane region" description="Helical" evidence="2">
    <location>
        <begin position="272"/>
        <end position="294"/>
    </location>
</feature>
<keyword evidence="2" id="KW-0812">Transmembrane</keyword>
<evidence type="ECO:0000313" key="4">
    <source>
        <dbReference type="EMBL" id="KAK2080927.1"/>
    </source>
</evidence>
<reference evidence="4" key="1">
    <citation type="submission" date="2021-01" db="EMBL/GenBank/DDBJ databases">
        <authorList>
            <person name="Eckstrom K.M.E."/>
        </authorList>
    </citation>
    <scope>NUCLEOTIDE SEQUENCE</scope>
    <source>
        <strain evidence="4">UVCC 0001</strain>
    </source>
</reference>
<keyword evidence="5" id="KW-1185">Reference proteome</keyword>
<keyword evidence="2" id="KW-1133">Transmembrane helix</keyword>
<dbReference type="PANTHER" id="PTHR22911">
    <property type="entry name" value="ACYL-MALONYL CONDENSING ENZYME-RELATED"/>
    <property type="match status" value="1"/>
</dbReference>
<feature type="domain" description="EamA" evidence="3">
    <location>
        <begin position="44"/>
        <end position="178"/>
    </location>
</feature>
<protein>
    <recommendedName>
        <fullName evidence="3">EamA domain-containing protein</fullName>
    </recommendedName>
</protein>
<gene>
    <name evidence="4" type="ORF">QBZ16_000781</name>
</gene>
<proteinExistence type="inferred from homology"/>
<organism evidence="4 5">
    <name type="scientific">Prototheca wickerhamii</name>
    <dbReference type="NCBI Taxonomy" id="3111"/>
    <lineage>
        <taxon>Eukaryota</taxon>
        <taxon>Viridiplantae</taxon>
        <taxon>Chlorophyta</taxon>
        <taxon>core chlorophytes</taxon>
        <taxon>Trebouxiophyceae</taxon>
        <taxon>Chlorellales</taxon>
        <taxon>Chlorellaceae</taxon>
        <taxon>Prototheca</taxon>
    </lineage>
</organism>
<dbReference type="GO" id="GO:0016020">
    <property type="term" value="C:membrane"/>
    <property type="evidence" value="ECO:0007669"/>
    <property type="project" value="InterPro"/>
</dbReference>
<feature type="transmembrane region" description="Helical" evidence="2">
    <location>
        <begin position="42"/>
        <end position="64"/>
    </location>
</feature>